<protein>
    <submittedName>
        <fullName evidence="1">Uncharacterized protein</fullName>
    </submittedName>
</protein>
<proteinExistence type="predicted"/>
<evidence type="ECO:0000313" key="1">
    <source>
        <dbReference type="EMBL" id="KAI8526652.1"/>
    </source>
</evidence>
<reference evidence="1" key="1">
    <citation type="submission" date="2022-02" db="EMBL/GenBank/DDBJ databases">
        <title>Plant Genome Project.</title>
        <authorList>
            <person name="Zhang R.-G."/>
        </authorList>
    </citation>
    <scope>NUCLEOTIDE SEQUENCE</scope>
    <source>
        <strain evidence="1">AT1</strain>
    </source>
</reference>
<evidence type="ECO:0000313" key="2">
    <source>
        <dbReference type="Proteomes" id="UP001062846"/>
    </source>
</evidence>
<sequence length="102" mass="12454">MWVCPSSLYELLCWWFTNKFKSVEKRSREICFYAIIWSIWIERNHILFRNKAFDERVLVETIKTKIAIWLKACYNLKEYSMEDIKRCIQGVRKLKVVKIQSV</sequence>
<dbReference type="EMBL" id="CM046399">
    <property type="protein sequence ID" value="KAI8526652.1"/>
    <property type="molecule type" value="Genomic_DNA"/>
</dbReference>
<keyword evidence="2" id="KW-1185">Reference proteome</keyword>
<gene>
    <name evidence="1" type="ORF">RHMOL_Rhmol12G0012500</name>
</gene>
<dbReference type="Proteomes" id="UP001062846">
    <property type="component" value="Chromosome 12"/>
</dbReference>
<name>A0ACC0LE72_RHOML</name>
<organism evidence="1 2">
    <name type="scientific">Rhododendron molle</name>
    <name type="common">Chinese azalea</name>
    <name type="synonym">Azalea mollis</name>
    <dbReference type="NCBI Taxonomy" id="49168"/>
    <lineage>
        <taxon>Eukaryota</taxon>
        <taxon>Viridiplantae</taxon>
        <taxon>Streptophyta</taxon>
        <taxon>Embryophyta</taxon>
        <taxon>Tracheophyta</taxon>
        <taxon>Spermatophyta</taxon>
        <taxon>Magnoliopsida</taxon>
        <taxon>eudicotyledons</taxon>
        <taxon>Gunneridae</taxon>
        <taxon>Pentapetalae</taxon>
        <taxon>asterids</taxon>
        <taxon>Ericales</taxon>
        <taxon>Ericaceae</taxon>
        <taxon>Ericoideae</taxon>
        <taxon>Rhodoreae</taxon>
        <taxon>Rhododendron</taxon>
    </lineage>
</organism>
<comment type="caution">
    <text evidence="1">The sequence shown here is derived from an EMBL/GenBank/DDBJ whole genome shotgun (WGS) entry which is preliminary data.</text>
</comment>
<accession>A0ACC0LE72</accession>